<dbReference type="EMBL" id="FLQV01000808">
    <property type="protein sequence ID" value="SBS98192.1"/>
    <property type="molecule type" value="Genomic_DNA"/>
</dbReference>
<name>A0A1A8X356_PLAOA</name>
<reference evidence="3" key="1">
    <citation type="submission" date="2016-05" db="EMBL/GenBank/DDBJ databases">
        <authorList>
            <person name="Naeem Raeece"/>
        </authorList>
    </citation>
    <scope>NUCLEOTIDE SEQUENCE [LARGE SCALE GENOMIC DNA]</scope>
</reference>
<organism evidence="2 3">
    <name type="scientific">Plasmodium ovale curtisi</name>
    <dbReference type="NCBI Taxonomy" id="864141"/>
    <lineage>
        <taxon>Eukaryota</taxon>
        <taxon>Sar</taxon>
        <taxon>Alveolata</taxon>
        <taxon>Apicomplexa</taxon>
        <taxon>Aconoidasida</taxon>
        <taxon>Haemosporida</taxon>
        <taxon>Plasmodiidae</taxon>
        <taxon>Plasmodium</taxon>
        <taxon>Plasmodium (Plasmodium)</taxon>
    </lineage>
</organism>
<feature type="compositionally biased region" description="Basic and acidic residues" evidence="1">
    <location>
        <begin position="368"/>
        <end position="384"/>
    </location>
</feature>
<evidence type="ECO:0000313" key="3">
    <source>
        <dbReference type="Proteomes" id="UP000078546"/>
    </source>
</evidence>
<accession>A0A1A8X356</accession>
<dbReference type="AlphaFoldDB" id="A0A1A8X356"/>
<proteinExistence type="predicted"/>
<dbReference type="Proteomes" id="UP000078546">
    <property type="component" value="Unassembled WGS sequence"/>
</dbReference>
<sequence length="428" mass="49383">MSETSTCPLNDFFDIEEENDLDEIKKEDTELYRGSFLAYIYKQFEFCCTNFYDELEKKNKKKNITQKKSYLEYCDKSKRGISQYSVFNKILKKNGDLLKEVPLDSKYFSPHVIHERADWCECAHEIDVELNNEEIDFCIFNFFLKMYRSESRDKDLILSIILECLYSRKNFKKEYYAQKAKLKFLKEIKSIETSNFKQSLNELINIIENTNFTQNCGSGEIGEIGEIGETGGNGENGGTGENRKNKKINEKYHFKLYIIIKIKYKYGIYIFNCDEAYDIVVIDCNTFDNNKPKILSFLSLRKFISFLNNIYATNFTDENAHDSFPIVVHESKECYALSHNHLPLKSDLNKKKIKKMDETDILIRLSGDKQGEGSTYDDHGGGEEDGHEEDVYQGVAYQGVAYQGGVYQGDTYQSGGYAPKGSALGAHP</sequence>
<protein>
    <submittedName>
        <fullName evidence="2">Uncharacterized protein</fullName>
    </submittedName>
</protein>
<gene>
    <name evidence="2" type="ORF">POVCU1_044220</name>
</gene>
<evidence type="ECO:0000256" key="1">
    <source>
        <dbReference type="SAM" id="MobiDB-lite"/>
    </source>
</evidence>
<feature type="region of interest" description="Disordered" evidence="1">
    <location>
        <begin position="368"/>
        <end position="388"/>
    </location>
</feature>
<evidence type="ECO:0000313" key="2">
    <source>
        <dbReference type="EMBL" id="SBS98192.1"/>
    </source>
</evidence>